<gene>
    <name evidence="2" type="ORF">J2W48_000252</name>
</gene>
<feature type="chain" id="PRO_5045135079" description="DUF4374 domain-containing protein" evidence="1">
    <location>
        <begin position="25"/>
        <end position="467"/>
    </location>
</feature>
<dbReference type="RefSeq" id="WP_310276854.1">
    <property type="nucleotide sequence ID" value="NZ_JAVDWQ010000001.1"/>
</dbReference>
<evidence type="ECO:0000313" key="3">
    <source>
        <dbReference type="Proteomes" id="UP001269081"/>
    </source>
</evidence>
<proteinExistence type="predicted"/>
<evidence type="ECO:0000313" key="2">
    <source>
        <dbReference type="EMBL" id="MDR7208331.1"/>
    </source>
</evidence>
<evidence type="ECO:0008006" key="4">
    <source>
        <dbReference type="Google" id="ProtNLM"/>
    </source>
</evidence>
<keyword evidence="3" id="KW-1185">Reference proteome</keyword>
<sequence>MKKNLFRIALLSTVIAALSLGSCSNDDNSDPVTNPPVAEGTRWVTLTGSFPDVSGTAGNGGTRAYAITPENAANPDYVVDLFKMDGEKYVNGFALKSSRTARVQASADGEFLYNIQYTGTEGGVFNKYKVSGEGKYEEVGYELNTAVILGTSPRWVKAAEGIGVGVSFGEALDPYTGTAPNYVWRHPKGKIKIANIDLNNTAITNTGNIDVNLGTDLESKGYHVWRADVPVLNQDKTKLFIGLGIRRHNINGTVTTNANTGAISGWQLSTDPRDLGTLTYVVDYPSLKNPKIITSTKAVTDNLSFRTMTQYVGTDGNIYQAATSMGSGHQILRISKSTNDYDNTYDFSLNTALGISDAGIRAFRYIKDGVGVVLYTTGVGNNGGYVALIDLNTKTATKLATEIETDPALTTTFGQFQNIGLVGDNVYLPFTPAGKEGNIYIVNWKTKEIKKGAKLKAASGSFYLGAY</sequence>
<keyword evidence="1" id="KW-0732">Signal</keyword>
<evidence type="ECO:0000256" key="1">
    <source>
        <dbReference type="SAM" id="SignalP"/>
    </source>
</evidence>
<feature type="signal peptide" evidence="1">
    <location>
        <begin position="1"/>
        <end position="24"/>
    </location>
</feature>
<organism evidence="2 3">
    <name type="scientific">Flavobacterium piscis</name>
    <dbReference type="NCBI Taxonomy" id="1114874"/>
    <lineage>
        <taxon>Bacteria</taxon>
        <taxon>Pseudomonadati</taxon>
        <taxon>Bacteroidota</taxon>
        <taxon>Flavobacteriia</taxon>
        <taxon>Flavobacteriales</taxon>
        <taxon>Flavobacteriaceae</taxon>
        <taxon>Flavobacterium</taxon>
    </lineage>
</organism>
<reference evidence="2 3" key="1">
    <citation type="submission" date="2023-07" db="EMBL/GenBank/DDBJ databases">
        <title>Sorghum-associated microbial communities from plants grown in Nebraska, USA.</title>
        <authorList>
            <person name="Schachtman D."/>
        </authorList>
    </citation>
    <scope>NUCLEOTIDE SEQUENCE [LARGE SCALE GENOMIC DNA]</scope>
    <source>
        <strain evidence="2 3">4129</strain>
    </source>
</reference>
<protein>
    <recommendedName>
        <fullName evidence="4">DUF4374 domain-containing protein</fullName>
    </recommendedName>
</protein>
<accession>A0ABU1Y488</accession>
<comment type="caution">
    <text evidence="2">The sequence shown here is derived from an EMBL/GenBank/DDBJ whole genome shotgun (WGS) entry which is preliminary data.</text>
</comment>
<dbReference type="PROSITE" id="PS51257">
    <property type="entry name" value="PROKAR_LIPOPROTEIN"/>
    <property type="match status" value="1"/>
</dbReference>
<dbReference type="EMBL" id="JAVDWQ010000001">
    <property type="protein sequence ID" value="MDR7208331.1"/>
    <property type="molecule type" value="Genomic_DNA"/>
</dbReference>
<name>A0ABU1Y488_9FLAO</name>
<dbReference type="Proteomes" id="UP001269081">
    <property type="component" value="Unassembled WGS sequence"/>
</dbReference>